<dbReference type="Pfam" id="PF13442">
    <property type="entry name" value="Cytochrome_CBB3"/>
    <property type="match status" value="1"/>
</dbReference>
<keyword evidence="5 7" id="KW-0408">Iron</keyword>
<dbReference type="RefSeq" id="WP_155669061.1">
    <property type="nucleotide sequence ID" value="NZ_WOCA01000009.1"/>
</dbReference>
<keyword evidence="3 7" id="KW-0479">Metal-binding</keyword>
<feature type="binding site" description="axial binding residue" evidence="7">
    <location>
        <position position="54"/>
    </location>
    <ligand>
        <name>heme c</name>
        <dbReference type="ChEBI" id="CHEBI:61717"/>
    </ligand>
    <ligandPart>
        <name>Fe</name>
        <dbReference type="ChEBI" id="CHEBI:18248"/>
    </ligandPart>
</feature>
<evidence type="ECO:0000256" key="6">
    <source>
        <dbReference type="PIRSR" id="PIRSR000025-1"/>
    </source>
</evidence>
<comment type="PTM">
    <text evidence="6">Binds 1 heme c group covalently per subunit.</text>
</comment>
<dbReference type="InterPro" id="IPR012218">
    <property type="entry name" value="Cyt_c_BACSU-c550-type"/>
</dbReference>
<dbReference type="PROSITE" id="PS51007">
    <property type="entry name" value="CYTC"/>
    <property type="match status" value="1"/>
</dbReference>
<keyword evidence="8" id="KW-0732">Signal</keyword>
<dbReference type="GO" id="GO:0020037">
    <property type="term" value="F:heme binding"/>
    <property type="evidence" value="ECO:0007669"/>
    <property type="project" value="InterPro"/>
</dbReference>
<dbReference type="Gene3D" id="1.10.760.10">
    <property type="entry name" value="Cytochrome c-like domain"/>
    <property type="match status" value="1"/>
</dbReference>
<dbReference type="PIRSF" id="PIRSF000025">
    <property type="entry name" value="Cytc_Bsub_c550"/>
    <property type="match status" value="1"/>
</dbReference>
<evidence type="ECO:0000256" key="4">
    <source>
        <dbReference type="ARBA" id="ARBA00022982"/>
    </source>
</evidence>
<sequence length="110" mass="11156">MKKWLFAVLIGSALVLGACGGGDDDATDTNGDGGETTETAAGQEIYEANCAACHGADLSGGAGPNLSAVGSKYSADEIVDIIHNGIGNMQAQNVDNDDAEVLANWLAEKK</sequence>
<dbReference type="GO" id="GO:0005506">
    <property type="term" value="F:iron ion binding"/>
    <property type="evidence" value="ECO:0007669"/>
    <property type="project" value="InterPro"/>
</dbReference>
<evidence type="ECO:0000256" key="1">
    <source>
        <dbReference type="ARBA" id="ARBA00022448"/>
    </source>
</evidence>
<dbReference type="InterPro" id="IPR036909">
    <property type="entry name" value="Cyt_c-like_dom_sf"/>
</dbReference>
<dbReference type="GO" id="GO:0009055">
    <property type="term" value="F:electron transfer activity"/>
    <property type="evidence" value="ECO:0007669"/>
    <property type="project" value="InterPro"/>
</dbReference>
<proteinExistence type="predicted"/>
<evidence type="ECO:0000256" key="2">
    <source>
        <dbReference type="ARBA" id="ARBA00022617"/>
    </source>
</evidence>
<evidence type="ECO:0000259" key="9">
    <source>
        <dbReference type="PROSITE" id="PS51007"/>
    </source>
</evidence>
<feature type="binding site" description="covalent" evidence="6">
    <location>
        <position position="50"/>
    </location>
    <ligand>
        <name>heme c</name>
        <dbReference type="ChEBI" id="CHEBI:61717"/>
    </ligand>
</feature>
<dbReference type="AlphaFoldDB" id="A0A6N8FMU4"/>
<feature type="binding site" description="axial binding residue" evidence="7">
    <location>
        <position position="89"/>
    </location>
    <ligand>
        <name>heme c</name>
        <dbReference type="ChEBI" id="CHEBI:61717"/>
    </ligand>
    <ligandPart>
        <name>Fe</name>
        <dbReference type="ChEBI" id="CHEBI:18248"/>
    </ligandPart>
</feature>
<evidence type="ECO:0000313" key="10">
    <source>
        <dbReference type="EMBL" id="MUK89079.1"/>
    </source>
</evidence>
<feature type="binding site" description="covalent" evidence="6">
    <location>
        <position position="53"/>
    </location>
    <ligand>
        <name>heme c</name>
        <dbReference type="ChEBI" id="CHEBI:61717"/>
    </ligand>
</feature>
<dbReference type="PANTHER" id="PTHR37823:SF3">
    <property type="entry name" value="CYTOCHROME C-551"/>
    <property type="match status" value="1"/>
</dbReference>
<accession>A0A6N8FMU4</accession>
<feature type="domain" description="Cytochrome c" evidence="9">
    <location>
        <begin position="37"/>
        <end position="110"/>
    </location>
</feature>
<dbReference type="NCBIfam" id="NF045774">
    <property type="entry name" value="cytochro_C551"/>
    <property type="match status" value="1"/>
</dbReference>
<dbReference type="SUPFAM" id="SSF46626">
    <property type="entry name" value="Cytochrome c"/>
    <property type="match status" value="1"/>
</dbReference>
<feature type="signal peptide" evidence="8">
    <location>
        <begin position="1"/>
        <end position="18"/>
    </location>
</feature>
<dbReference type="GO" id="GO:0016020">
    <property type="term" value="C:membrane"/>
    <property type="evidence" value="ECO:0007669"/>
    <property type="project" value="InterPro"/>
</dbReference>
<keyword evidence="4" id="KW-0249">Electron transport</keyword>
<comment type="caution">
    <text evidence="10">The sequence shown here is derived from an EMBL/GenBank/DDBJ whole genome shotgun (WGS) entry which is preliminary data.</text>
</comment>
<keyword evidence="1" id="KW-0813">Transport</keyword>
<feature type="chain" id="PRO_5038645999" evidence="8">
    <location>
        <begin position="19"/>
        <end position="110"/>
    </location>
</feature>
<dbReference type="EMBL" id="WOCA01000009">
    <property type="protein sequence ID" value="MUK89079.1"/>
    <property type="molecule type" value="Genomic_DNA"/>
</dbReference>
<reference evidence="10 11" key="1">
    <citation type="submission" date="2019-11" db="EMBL/GenBank/DDBJ databases">
        <authorList>
            <person name="Li X."/>
        </authorList>
    </citation>
    <scope>NUCLEOTIDE SEQUENCE [LARGE SCALE GENOMIC DNA]</scope>
    <source>
        <strain evidence="10 11">L9</strain>
    </source>
</reference>
<dbReference type="InterPro" id="IPR051811">
    <property type="entry name" value="Cytochrome_c550/c551-like"/>
</dbReference>
<dbReference type="InterPro" id="IPR009056">
    <property type="entry name" value="Cyt_c-like_dom"/>
</dbReference>
<dbReference type="PROSITE" id="PS51257">
    <property type="entry name" value="PROKAR_LIPOPROTEIN"/>
    <property type="match status" value="1"/>
</dbReference>
<dbReference type="InterPro" id="IPR054782">
    <property type="entry name" value="Cytochro_C551"/>
</dbReference>
<protein>
    <submittedName>
        <fullName evidence="10">C-type cytochrome</fullName>
    </submittedName>
</protein>
<keyword evidence="2 6" id="KW-0349">Heme</keyword>
<evidence type="ECO:0000256" key="5">
    <source>
        <dbReference type="ARBA" id="ARBA00023004"/>
    </source>
</evidence>
<dbReference type="PANTHER" id="PTHR37823">
    <property type="entry name" value="CYTOCHROME C-553-LIKE"/>
    <property type="match status" value="1"/>
</dbReference>
<evidence type="ECO:0000313" key="11">
    <source>
        <dbReference type="Proteomes" id="UP000469125"/>
    </source>
</evidence>
<evidence type="ECO:0000256" key="7">
    <source>
        <dbReference type="PIRSR" id="PIRSR000025-2"/>
    </source>
</evidence>
<organism evidence="10 11">
    <name type="scientific">Ornithinibacillus caprae</name>
    <dbReference type="NCBI Taxonomy" id="2678566"/>
    <lineage>
        <taxon>Bacteria</taxon>
        <taxon>Bacillati</taxon>
        <taxon>Bacillota</taxon>
        <taxon>Bacilli</taxon>
        <taxon>Bacillales</taxon>
        <taxon>Bacillaceae</taxon>
        <taxon>Ornithinibacillus</taxon>
    </lineage>
</organism>
<gene>
    <name evidence="10" type="ORF">GMD78_11910</name>
</gene>
<keyword evidence="11" id="KW-1185">Reference proteome</keyword>
<evidence type="ECO:0000256" key="3">
    <source>
        <dbReference type="ARBA" id="ARBA00022723"/>
    </source>
</evidence>
<dbReference type="Proteomes" id="UP000469125">
    <property type="component" value="Unassembled WGS sequence"/>
</dbReference>
<name>A0A6N8FMU4_9BACI</name>
<evidence type="ECO:0000256" key="8">
    <source>
        <dbReference type="SAM" id="SignalP"/>
    </source>
</evidence>